<proteinExistence type="predicted"/>
<dbReference type="EMBL" id="QGGG01000005">
    <property type="protein sequence ID" value="PWJ84670.1"/>
    <property type="molecule type" value="Genomic_DNA"/>
</dbReference>
<name>A0A316C4N9_PSESE</name>
<keyword evidence="2" id="KW-1185">Reference proteome</keyword>
<evidence type="ECO:0000313" key="2">
    <source>
        <dbReference type="Proteomes" id="UP000245396"/>
    </source>
</evidence>
<comment type="caution">
    <text evidence="1">The sequence shown here is derived from an EMBL/GenBank/DDBJ whole genome shotgun (WGS) entry which is preliminary data.</text>
</comment>
<protein>
    <recommendedName>
        <fullName evidence="3">Pyruvate dehydrogenase E1 component</fullName>
    </recommendedName>
</protein>
<accession>A0A316C4N9</accession>
<dbReference type="AlphaFoldDB" id="A0A316C4N9"/>
<organism evidence="1 2">
    <name type="scientific">Pseudaminobacter salicylatoxidans</name>
    <dbReference type="NCBI Taxonomy" id="93369"/>
    <lineage>
        <taxon>Bacteria</taxon>
        <taxon>Pseudomonadati</taxon>
        <taxon>Pseudomonadota</taxon>
        <taxon>Alphaproteobacteria</taxon>
        <taxon>Hyphomicrobiales</taxon>
        <taxon>Phyllobacteriaceae</taxon>
        <taxon>Pseudaminobacter</taxon>
    </lineage>
</organism>
<evidence type="ECO:0000313" key="1">
    <source>
        <dbReference type="EMBL" id="PWJ84670.1"/>
    </source>
</evidence>
<dbReference type="Gene3D" id="3.40.50.920">
    <property type="match status" value="1"/>
</dbReference>
<dbReference type="PANTHER" id="PTHR43825:SF3">
    <property type="entry name" value="PYRUVATE DEHYDROGENASE E1 COMPONENT"/>
    <property type="match status" value="1"/>
</dbReference>
<sequence>MPGDVPVIVASDYVRAWPQLIASYVDAPFTALGTDGFGRSDTRTALRVFFEVDRHQIVLAALSALVKAGTLPRETTAEAIARYGIASAAPAPWTV</sequence>
<dbReference type="RefSeq" id="WP_210205624.1">
    <property type="nucleotide sequence ID" value="NZ_QGGG01000005.1"/>
</dbReference>
<dbReference type="PANTHER" id="PTHR43825">
    <property type="entry name" value="PYRUVATE DEHYDROGENASE E1 COMPONENT"/>
    <property type="match status" value="1"/>
</dbReference>
<evidence type="ECO:0008006" key="3">
    <source>
        <dbReference type="Google" id="ProtNLM"/>
    </source>
</evidence>
<dbReference type="Proteomes" id="UP000245396">
    <property type="component" value="Unassembled WGS sequence"/>
</dbReference>
<dbReference type="InterPro" id="IPR009014">
    <property type="entry name" value="Transketo_C/PFOR_II"/>
</dbReference>
<dbReference type="SUPFAM" id="SSF52922">
    <property type="entry name" value="TK C-terminal domain-like"/>
    <property type="match status" value="1"/>
</dbReference>
<reference evidence="1 2" key="1">
    <citation type="submission" date="2018-05" db="EMBL/GenBank/DDBJ databases">
        <title>Genomic Encyclopedia of Type Strains, Phase IV (KMG-IV): sequencing the most valuable type-strain genomes for metagenomic binning, comparative biology and taxonomic classification.</title>
        <authorList>
            <person name="Goeker M."/>
        </authorList>
    </citation>
    <scope>NUCLEOTIDE SEQUENCE [LARGE SCALE GENOMIC DNA]</scope>
    <source>
        <strain evidence="1 2">DSM 6986</strain>
    </source>
</reference>
<dbReference type="InterPro" id="IPR051157">
    <property type="entry name" value="PDH/Transketolase"/>
</dbReference>
<gene>
    <name evidence="1" type="ORF">C7441_105290</name>
</gene>